<gene>
    <name evidence="2" type="ORF">WCD58_29920</name>
</gene>
<keyword evidence="1" id="KW-0472">Membrane</keyword>
<sequence length="331" mass="35523">MTVTCGGGASATTYIEVSDDFSDGSIWLNADAELRRQKKTARREYRNWTIASVGYAGLAGLAGFFVAGPVGAWIAASATASVAVSGTMAVIKEEKAEDPPRDDFDVVSRFQDLVFNLPAPATDDHERMLTFLSQMTSMIFCERDLILSLERLDGALNSAIVDQGRVGELIDAPFVSEQVGAIVHNASIGSSLALAILSSIPAVDEVYQELVGQLAAHIEAYQGLPPQDVQDSIKNAWASQQADIRTQLGLLASDMPLLNLGIERSVDELVNELGELRPLPNTLFSDDTISNVADMAASLNELAAAYDDGLLRSARPFPVYSSRRGVRTPSE</sequence>
<reference evidence="2 3" key="1">
    <citation type="submission" date="2024-03" db="EMBL/GenBank/DDBJ databases">
        <title>Actinomycetospora sp. OC33-EN07, a novel actinomycete isolated from wild orchid (Aerides multiflora).</title>
        <authorList>
            <person name="Suriyachadkun C."/>
        </authorList>
    </citation>
    <scope>NUCLEOTIDE SEQUENCE [LARGE SCALE GENOMIC DNA]</scope>
    <source>
        <strain evidence="2 3">OC33-EN07</strain>
    </source>
</reference>
<proteinExistence type="predicted"/>
<keyword evidence="1" id="KW-0812">Transmembrane</keyword>
<feature type="transmembrane region" description="Helical" evidence="1">
    <location>
        <begin position="45"/>
        <end position="66"/>
    </location>
</feature>
<dbReference type="Proteomes" id="UP001369736">
    <property type="component" value="Unassembled WGS sequence"/>
</dbReference>
<keyword evidence="3" id="KW-1185">Reference proteome</keyword>
<comment type="caution">
    <text evidence="2">The sequence shown here is derived from an EMBL/GenBank/DDBJ whole genome shotgun (WGS) entry which is preliminary data.</text>
</comment>
<protein>
    <submittedName>
        <fullName evidence="2">Uncharacterized protein</fullName>
    </submittedName>
</protein>
<evidence type="ECO:0000313" key="3">
    <source>
        <dbReference type="Proteomes" id="UP001369736"/>
    </source>
</evidence>
<evidence type="ECO:0000313" key="2">
    <source>
        <dbReference type="EMBL" id="MEJ2865407.1"/>
    </source>
</evidence>
<keyword evidence="1" id="KW-1133">Transmembrane helix</keyword>
<accession>A0ABU8MEB1</accession>
<organism evidence="2 3">
    <name type="scientific">Actinomycetospora flava</name>
    <dbReference type="NCBI Taxonomy" id="3129232"/>
    <lineage>
        <taxon>Bacteria</taxon>
        <taxon>Bacillati</taxon>
        <taxon>Actinomycetota</taxon>
        <taxon>Actinomycetes</taxon>
        <taxon>Pseudonocardiales</taxon>
        <taxon>Pseudonocardiaceae</taxon>
        <taxon>Actinomycetospora</taxon>
    </lineage>
</organism>
<evidence type="ECO:0000256" key="1">
    <source>
        <dbReference type="SAM" id="Phobius"/>
    </source>
</evidence>
<name>A0ABU8MEB1_9PSEU</name>
<dbReference type="RefSeq" id="WP_337706778.1">
    <property type="nucleotide sequence ID" value="NZ_JBBEGM010000017.1"/>
</dbReference>
<dbReference type="EMBL" id="JBBEGM010000017">
    <property type="protein sequence ID" value="MEJ2865407.1"/>
    <property type="molecule type" value="Genomic_DNA"/>
</dbReference>